<evidence type="ECO:0000313" key="9">
    <source>
        <dbReference type="Proteomes" id="UP001168883"/>
    </source>
</evidence>
<sequence length="318" mass="34987">MTDLVRHMQGQEKLVPDFHEHLKVILLGTGSPRAVYGVAKPGVAVLAGSKVFLVDCGAGTVGQLLLAGIMPQRISDVLFTHHHSDHNSGFFDVFISSWRTHVVPCAVYENRTVPMQVYGPVTTRDIIGKMEASFAFDVDLRIHYNKSALGGSRIEYHECNEGVVYDRDGIRITAFEVDHRPVYPAVAYKFEYNGQAAVISGDTIPVDNMVRYAQGADLLVHEAYNKEWLDALIAMYPEQATGLGNPAKYHTTTLQAAEIARQADVKHLLLTHHIPAPAKTPEAEAAYIRGMSGIYAGPITVGRDLMEVDLGKPVRKPE</sequence>
<accession>A0ABT8VAF6</accession>
<reference evidence="8" key="1">
    <citation type="submission" date="2023-07" db="EMBL/GenBank/DDBJ databases">
        <authorList>
            <person name="Aktuganov G."/>
            <person name="Boyko T."/>
            <person name="Delegan Y."/>
            <person name="Galimzianova N."/>
            <person name="Gilvanova E."/>
            <person name="Korobov V."/>
            <person name="Kuzmina L."/>
            <person name="Melentiev A."/>
            <person name="Milman P."/>
            <person name="Ryabova A."/>
            <person name="Stupak E."/>
            <person name="Yasakov T."/>
            <person name="Zharikova N."/>
            <person name="Zhurenko E."/>
        </authorList>
    </citation>
    <scope>NUCLEOTIDE SEQUENCE</scope>
    <source>
        <strain evidence="8">IB-739</strain>
    </source>
</reference>
<evidence type="ECO:0000256" key="2">
    <source>
        <dbReference type="ARBA" id="ARBA00022801"/>
    </source>
</evidence>
<comment type="catalytic activity">
    <reaction evidence="6">
        <text>3',5'-cyclic UMP + H2O = UMP + H(+)</text>
        <dbReference type="Rhea" id="RHEA:70575"/>
        <dbReference type="ChEBI" id="CHEBI:15377"/>
        <dbReference type="ChEBI" id="CHEBI:15378"/>
        <dbReference type="ChEBI" id="CHEBI:57865"/>
        <dbReference type="ChEBI" id="CHEBI:184387"/>
    </reaction>
    <physiologicalReaction direction="left-to-right" evidence="6">
        <dbReference type="Rhea" id="RHEA:70576"/>
    </physiologicalReaction>
</comment>
<dbReference type="SUPFAM" id="SSF56281">
    <property type="entry name" value="Metallo-hydrolase/oxidoreductase"/>
    <property type="match status" value="1"/>
</dbReference>
<keyword evidence="1" id="KW-0540">Nuclease</keyword>
<evidence type="ECO:0000313" key="8">
    <source>
        <dbReference type="EMBL" id="MDO3677949.1"/>
    </source>
</evidence>
<dbReference type="Proteomes" id="UP001168883">
    <property type="component" value="Unassembled WGS sequence"/>
</dbReference>
<evidence type="ECO:0000256" key="1">
    <source>
        <dbReference type="ARBA" id="ARBA00022759"/>
    </source>
</evidence>
<dbReference type="InterPro" id="IPR036866">
    <property type="entry name" value="RibonucZ/Hydroxyglut_hydro"/>
</dbReference>
<keyword evidence="1" id="KW-0255">Endonuclease</keyword>
<dbReference type="RefSeq" id="WP_302878623.1">
    <property type="nucleotide sequence ID" value="NZ_JAUMKJ010000014.1"/>
</dbReference>
<dbReference type="PANTHER" id="PTHR46018:SF2">
    <property type="entry name" value="ZINC PHOSPHODIESTERASE ELAC PROTEIN 1"/>
    <property type="match status" value="1"/>
</dbReference>
<comment type="caution">
    <text evidence="8">The sequence shown here is derived from an EMBL/GenBank/DDBJ whole genome shotgun (WGS) entry which is preliminary data.</text>
</comment>
<dbReference type="Gene3D" id="3.60.15.10">
    <property type="entry name" value="Ribonuclease Z/Hydroxyacylglutathione hydrolase-like"/>
    <property type="match status" value="1"/>
</dbReference>
<gene>
    <name evidence="8" type="ORF">Q3C12_13130</name>
</gene>
<dbReference type="InterPro" id="IPR001279">
    <property type="entry name" value="Metallo-B-lactamas"/>
</dbReference>
<evidence type="ECO:0000256" key="6">
    <source>
        <dbReference type="ARBA" id="ARBA00048505"/>
    </source>
</evidence>
<evidence type="ECO:0000256" key="5">
    <source>
        <dbReference type="ARBA" id="ARBA00034301"/>
    </source>
</evidence>
<comment type="catalytic activity">
    <reaction evidence="4">
        <text>3',5'-cyclic CMP + H2O = CMP + H(+)</text>
        <dbReference type="Rhea" id="RHEA:72675"/>
        <dbReference type="ChEBI" id="CHEBI:15377"/>
        <dbReference type="ChEBI" id="CHEBI:15378"/>
        <dbReference type="ChEBI" id="CHEBI:58003"/>
        <dbReference type="ChEBI" id="CHEBI:60377"/>
    </reaction>
    <physiologicalReaction direction="left-to-right" evidence="4">
        <dbReference type="Rhea" id="RHEA:72676"/>
    </physiologicalReaction>
</comment>
<dbReference type="PANTHER" id="PTHR46018">
    <property type="entry name" value="ZINC PHOSPHODIESTERASE ELAC PROTEIN 1"/>
    <property type="match status" value="1"/>
</dbReference>
<keyword evidence="9" id="KW-1185">Reference proteome</keyword>
<protein>
    <submittedName>
        <fullName evidence="8">MBL fold metallo-hydrolase</fullName>
    </submittedName>
</protein>
<evidence type="ECO:0000256" key="4">
    <source>
        <dbReference type="ARBA" id="ARBA00034221"/>
    </source>
</evidence>
<proteinExistence type="predicted"/>
<dbReference type="EMBL" id="JAUMKJ010000014">
    <property type="protein sequence ID" value="MDO3677949.1"/>
    <property type="molecule type" value="Genomic_DNA"/>
</dbReference>
<comment type="function">
    <text evidence="5">Counteracts the endogenous Pycsar antiviral defense system. Phosphodiesterase that enables metal-dependent hydrolysis of host cyclic nucleotide Pycsar defense signals such as cCMP and cUMP.</text>
</comment>
<evidence type="ECO:0000259" key="7">
    <source>
        <dbReference type="Pfam" id="PF12706"/>
    </source>
</evidence>
<dbReference type="CDD" id="cd07719">
    <property type="entry name" value="arylsulfatase_AtsA-like_MBL-fold"/>
    <property type="match status" value="1"/>
</dbReference>
<dbReference type="InterPro" id="IPR044094">
    <property type="entry name" value="AtsA-like_MBL-fold"/>
</dbReference>
<feature type="domain" description="Metallo-beta-lactamase" evidence="7">
    <location>
        <begin position="52"/>
        <end position="273"/>
    </location>
</feature>
<keyword evidence="3" id="KW-0862">Zinc</keyword>
<organism evidence="8 9">
    <name type="scientific">Paenibacillus ehimensis</name>
    <dbReference type="NCBI Taxonomy" id="79264"/>
    <lineage>
        <taxon>Bacteria</taxon>
        <taxon>Bacillati</taxon>
        <taxon>Bacillota</taxon>
        <taxon>Bacilli</taxon>
        <taxon>Bacillales</taxon>
        <taxon>Paenibacillaceae</taxon>
        <taxon>Paenibacillus</taxon>
    </lineage>
</organism>
<name>A0ABT8VAF6_9BACL</name>
<evidence type="ECO:0000256" key="3">
    <source>
        <dbReference type="ARBA" id="ARBA00022833"/>
    </source>
</evidence>
<dbReference type="Pfam" id="PF12706">
    <property type="entry name" value="Lactamase_B_2"/>
    <property type="match status" value="1"/>
</dbReference>
<keyword evidence="2" id="KW-0378">Hydrolase</keyword>